<sequence length="155" mass="17897">MDYSITDLMKAASMMSKKYFGRQDEYTISFTKEDDGCWYVDYPDWPFDHHNLMMVEGADDLCEILSYDGTHTKIKVCVNIVSDRMPKGWFRIEKQDSSITGGAHYQVDLVAANSFGGFIWLCPVTLFVLGQYPDYMWIKPMNLADDKMKELGLKD</sequence>
<evidence type="ECO:0000313" key="2">
    <source>
        <dbReference type="Proteomes" id="UP000184130"/>
    </source>
</evidence>
<evidence type="ECO:0000313" key="1">
    <source>
        <dbReference type="EMBL" id="SHK45349.1"/>
    </source>
</evidence>
<dbReference type="EMBL" id="FRBD01000003">
    <property type="protein sequence ID" value="SHK45349.1"/>
    <property type="molecule type" value="Genomic_DNA"/>
</dbReference>
<dbReference type="RefSeq" id="WP_139261367.1">
    <property type="nucleotide sequence ID" value="NZ_FRBD01000003.1"/>
</dbReference>
<organism evidence="1 2">
    <name type="scientific">Xylanibacter ruminicola</name>
    <name type="common">Prevotella ruminicola</name>
    <dbReference type="NCBI Taxonomy" id="839"/>
    <lineage>
        <taxon>Bacteria</taxon>
        <taxon>Pseudomonadati</taxon>
        <taxon>Bacteroidota</taxon>
        <taxon>Bacteroidia</taxon>
        <taxon>Bacteroidales</taxon>
        <taxon>Prevotellaceae</taxon>
        <taxon>Xylanibacter</taxon>
    </lineage>
</organism>
<dbReference type="InterPro" id="IPR046562">
    <property type="entry name" value="DUF6717"/>
</dbReference>
<dbReference type="AlphaFoldDB" id="A0A1M6SL71"/>
<protein>
    <submittedName>
        <fullName evidence="1">Uncharacterized protein</fullName>
    </submittedName>
</protein>
<dbReference type="OrthoDB" id="1095162at2"/>
<dbReference type="Proteomes" id="UP000184130">
    <property type="component" value="Unassembled WGS sequence"/>
</dbReference>
<dbReference type="Pfam" id="PF20475">
    <property type="entry name" value="DUF6717"/>
    <property type="match status" value="1"/>
</dbReference>
<accession>A0A1M6SL71</accession>
<gene>
    <name evidence="1" type="ORF">SAMN05216463_103243</name>
</gene>
<proteinExistence type="predicted"/>
<reference evidence="1 2" key="1">
    <citation type="submission" date="2016-11" db="EMBL/GenBank/DDBJ databases">
        <authorList>
            <person name="Jaros S."/>
            <person name="Januszkiewicz K."/>
            <person name="Wedrychowicz H."/>
        </authorList>
    </citation>
    <scope>NUCLEOTIDE SEQUENCE [LARGE SCALE GENOMIC DNA]</scope>
    <source>
        <strain evidence="1 2">KHT3</strain>
    </source>
</reference>
<name>A0A1M6SL71_XYLRU</name>